<dbReference type="EMBL" id="CAADRP010001202">
    <property type="protein sequence ID" value="VFU36939.1"/>
    <property type="molecule type" value="Genomic_DNA"/>
</dbReference>
<proteinExistence type="predicted"/>
<dbReference type="AlphaFoldDB" id="A0A6N2L744"/>
<evidence type="ECO:0000313" key="1">
    <source>
        <dbReference type="EMBL" id="VFU36939.1"/>
    </source>
</evidence>
<reference evidence="1" key="1">
    <citation type="submission" date="2019-03" db="EMBL/GenBank/DDBJ databases">
        <authorList>
            <person name="Mank J."/>
            <person name="Almeida P."/>
        </authorList>
    </citation>
    <scope>NUCLEOTIDE SEQUENCE</scope>
    <source>
        <strain evidence="1">78183</strain>
    </source>
</reference>
<protein>
    <submittedName>
        <fullName evidence="1">Uncharacterized protein</fullName>
    </submittedName>
</protein>
<organism evidence="1">
    <name type="scientific">Salix viminalis</name>
    <name type="common">Common osier</name>
    <name type="synonym">Basket willow</name>
    <dbReference type="NCBI Taxonomy" id="40686"/>
    <lineage>
        <taxon>Eukaryota</taxon>
        <taxon>Viridiplantae</taxon>
        <taxon>Streptophyta</taxon>
        <taxon>Embryophyta</taxon>
        <taxon>Tracheophyta</taxon>
        <taxon>Spermatophyta</taxon>
        <taxon>Magnoliopsida</taxon>
        <taxon>eudicotyledons</taxon>
        <taxon>Gunneridae</taxon>
        <taxon>Pentapetalae</taxon>
        <taxon>rosids</taxon>
        <taxon>fabids</taxon>
        <taxon>Malpighiales</taxon>
        <taxon>Salicaceae</taxon>
        <taxon>Saliceae</taxon>
        <taxon>Salix</taxon>
    </lineage>
</organism>
<accession>A0A6N2L744</accession>
<sequence>MEFDEYDCLEKTIENPELPKVKETANELWQFNTRSQLCPHNSIIQSSFSHICCKSNPKREAPLKMQMEAKEELDS</sequence>
<name>A0A6N2L744_SALVM</name>
<gene>
    <name evidence="1" type="ORF">SVIM_LOCUS191169</name>
</gene>